<keyword evidence="4" id="KW-1185">Reference proteome</keyword>
<dbReference type="AlphaFoldDB" id="A0A5C6AAU6"/>
<name>A0A5C6AAU6_9BACT</name>
<dbReference type="InterPro" id="IPR000683">
    <property type="entry name" value="Gfo/Idh/MocA-like_OxRdtase_N"/>
</dbReference>
<feature type="domain" description="Gfo/Idh/MocA-like oxidoreductase N-terminal" evidence="1">
    <location>
        <begin position="10"/>
        <end position="124"/>
    </location>
</feature>
<evidence type="ECO:0000313" key="4">
    <source>
        <dbReference type="Proteomes" id="UP000316213"/>
    </source>
</evidence>
<dbReference type="SUPFAM" id="SSF55347">
    <property type="entry name" value="Glyceraldehyde-3-phosphate dehydrogenase-like, C-terminal domain"/>
    <property type="match status" value="1"/>
</dbReference>
<organism evidence="3 4">
    <name type="scientific">Neorhodopirellula pilleata</name>
    <dbReference type="NCBI Taxonomy" id="2714738"/>
    <lineage>
        <taxon>Bacteria</taxon>
        <taxon>Pseudomonadati</taxon>
        <taxon>Planctomycetota</taxon>
        <taxon>Planctomycetia</taxon>
        <taxon>Pirellulales</taxon>
        <taxon>Pirellulaceae</taxon>
        <taxon>Neorhodopirellula</taxon>
    </lineage>
</organism>
<dbReference type="InterPro" id="IPR036291">
    <property type="entry name" value="NAD(P)-bd_dom_sf"/>
</dbReference>
<dbReference type="SUPFAM" id="SSF51735">
    <property type="entry name" value="NAD(P)-binding Rossmann-fold domains"/>
    <property type="match status" value="1"/>
</dbReference>
<dbReference type="EMBL" id="SJPM01000005">
    <property type="protein sequence ID" value="TWT96275.1"/>
    <property type="molecule type" value="Genomic_DNA"/>
</dbReference>
<dbReference type="InterPro" id="IPR055170">
    <property type="entry name" value="GFO_IDH_MocA-like_dom"/>
</dbReference>
<dbReference type="Pfam" id="PF22725">
    <property type="entry name" value="GFO_IDH_MocA_C3"/>
    <property type="match status" value="1"/>
</dbReference>
<reference evidence="3 4" key="1">
    <citation type="submission" date="2019-02" db="EMBL/GenBank/DDBJ databases">
        <title>Deep-cultivation of Planctomycetes and their phenomic and genomic characterization uncovers novel biology.</title>
        <authorList>
            <person name="Wiegand S."/>
            <person name="Jogler M."/>
            <person name="Boedeker C."/>
            <person name="Pinto D."/>
            <person name="Vollmers J."/>
            <person name="Rivas-Marin E."/>
            <person name="Kohn T."/>
            <person name="Peeters S.H."/>
            <person name="Heuer A."/>
            <person name="Rast P."/>
            <person name="Oberbeckmann S."/>
            <person name="Bunk B."/>
            <person name="Jeske O."/>
            <person name="Meyerdierks A."/>
            <person name="Storesund J.E."/>
            <person name="Kallscheuer N."/>
            <person name="Luecker S."/>
            <person name="Lage O.M."/>
            <person name="Pohl T."/>
            <person name="Merkel B.J."/>
            <person name="Hornburger P."/>
            <person name="Mueller R.-W."/>
            <person name="Bruemmer F."/>
            <person name="Labrenz M."/>
            <person name="Spormann A.M."/>
            <person name="Op Den Camp H."/>
            <person name="Overmann J."/>
            <person name="Amann R."/>
            <person name="Jetten M.S.M."/>
            <person name="Mascher T."/>
            <person name="Medema M.H."/>
            <person name="Devos D.P."/>
            <person name="Kaster A.-K."/>
            <person name="Ovreas L."/>
            <person name="Rohde M."/>
            <person name="Galperin M.Y."/>
            <person name="Jogler C."/>
        </authorList>
    </citation>
    <scope>NUCLEOTIDE SEQUENCE [LARGE SCALE GENOMIC DNA]</scope>
    <source>
        <strain evidence="3 4">Pla100</strain>
    </source>
</reference>
<dbReference type="PANTHER" id="PTHR43249">
    <property type="entry name" value="UDP-N-ACETYL-2-AMINO-2-DEOXY-D-GLUCURONATE OXIDASE"/>
    <property type="match status" value="1"/>
</dbReference>
<comment type="caution">
    <text evidence="3">The sequence shown here is derived from an EMBL/GenBank/DDBJ whole genome shotgun (WGS) entry which is preliminary data.</text>
</comment>
<dbReference type="OrthoDB" id="9815825at2"/>
<evidence type="ECO:0000313" key="3">
    <source>
        <dbReference type="EMBL" id="TWT96275.1"/>
    </source>
</evidence>
<dbReference type="Gene3D" id="3.40.50.720">
    <property type="entry name" value="NAD(P)-binding Rossmann-like Domain"/>
    <property type="match status" value="1"/>
</dbReference>
<dbReference type="Proteomes" id="UP000316213">
    <property type="component" value="Unassembled WGS sequence"/>
</dbReference>
<gene>
    <name evidence="3" type="primary">ycjS_2</name>
    <name evidence="3" type="ORF">Pla100_27520</name>
</gene>
<keyword evidence="3" id="KW-0560">Oxidoreductase</keyword>
<dbReference type="Gene3D" id="3.30.360.10">
    <property type="entry name" value="Dihydrodipicolinate Reductase, domain 2"/>
    <property type="match status" value="1"/>
</dbReference>
<protein>
    <submittedName>
        <fullName evidence="3">Putative oxidoreductase YcjS</fullName>
        <ecNumber evidence="3">1.-.-.-</ecNumber>
    </submittedName>
</protein>
<evidence type="ECO:0000259" key="2">
    <source>
        <dbReference type="Pfam" id="PF22725"/>
    </source>
</evidence>
<dbReference type="Pfam" id="PF01408">
    <property type="entry name" value="GFO_IDH_MocA"/>
    <property type="match status" value="1"/>
</dbReference>
<feature type="domain" description="GFO/IDH/MocA-like oxidoreductase" evidence="2">
    <location>
        <begin position="135"/>
        <end position="259"/>
    </location>
</feature>
<proteinExistence type="predicted"/>
<dbReference type="EC" id="1.-.-.-" evidence="3"/>
<dbReference type="PANTHER" id="PTHR43249:SF1">
    <property type="entry name" value="D-GLUCOSIDE 3-DEHYDROGENASE"/>
    <property type="match status" value="1"/>
</dbReference>
<dbReference type="GO" id="GO:0000166">
    <property type="term" value="F:nucleotide binding"/>
    <property type="evidence" value="ECO:0007669"/>
    <property type="project" value="InterPro"/>
</dbReference>
<dbReference type="RefSeq" id="WP_146578224.1">
    <property type="nucleotide sequence ID" value="NZ_SJPM01000005.1"/>
</dbReference>
<dbReference type="InterPro" id="IPR052515">
    <property type="entry name" value="Gfo/Idh/MocA_Oxidoreductase"/>
</dbReference>
<evidence type="ECO:0000259" key="1">
    <source>
        <dbReference type="Pfam" id="PF01408"/>
    </source>
</evidence>
<dbReference type="GO" id="GO:0016491">
    <property type="term" value="F:oxidoreductase activity"/>
    <property type="evidence" value="ECO:0007669"/>
    <property type="project" value="UniProtKB-KW"/>
</dbReference>
<accession>A0A5C6AAU6</accession>
<sequence length="358" mass="39254">MRQEQQDPLQFAVVGCGRIAGRHAEHIGNNGTLVATADAVLERAQAMAEPHSAKAFSSLEEMLVMADEIDVVSVCSPNGLHAEHTIAALQAGCHVLCEKPMAITSYDCGRMIQAAERANRRLFVVKQNRFNPPVAAVKQALDEGRLGKLYSIGLNCFWNRNPAYYTNDPWKGSLGLDGGTLYTQFSHFIDLMYWMAGDVEDAAAFSDNFCHQETVEFEDCGAAVLRFRSGALGTVNYTINSYGKNMEGSLTIFAEKGTVKIGGQYLNEMEYQNIEDYEITGLGEGKPANQYGHYVGSMSNHDEVYANVVEVLTKGGVIATNGYEGLKTVEIIEKIYKGNQWNQDLNKLASVMSSSAKT</sequence>